<dbReference type="AlphaFoldDB" id="A0A9X2ADW4"/>
<evidence type="ECO:0000256" key="5">
    <source>
        <dbReference type="PROSITE-ProRule" id="PRU01240"/>
    </source>
</evidence>
<proteinExistence type="inferred from homology"/>
<evidence type="ECO:0000256" key="2">
    <source>
        <dbReference type="ARBA" id="ARBA00022670"/>
    </source>
</evidence>
<evidence type="ECO:0000313" key="10">
    <source>
        <dbReference type="Proteomes" id="UP001139193"/>
    </source>
</evidence>
<dbReference type="InterPro" id="IPR023828">
    <property type="entry name" value="Peptidase_S8_Ser-AS"/>
</dbReference>
<dbReference type="Proteomes" id="UP001139193">
    <property type="component" value="Unassembled WGS sequence"/>
</dbReference>
<evidence type="ECO:0000256" key="6">
    <source>
        <dbReference type="RuleBase" id="RU003355"/>
    </source>
</evidence>
<dbReference type="InterPro" id="IPR034080">
    <property type="entry name" value="Protease_P7-like_dom"/>
</dbReference>
<dbReference type="InterPro" id="IPR051048">
    <property type="entry name" value="Peptidase_S8/S53_subtilisin"/>
</dbReference>
<dbReference type="GO" id="GO:0006508">
    <property type="term" value="P:proteolysis"/>
    <property type="evidence" value="ECO:0007669"/>
    <property type="project" value="UniProtKB-KW"/>
</dbReference>
<evidence type="ECO:0000256" key="7">
    <source>
        <dbReference type="SAM" id="SignalP"/>
    </source>
</evidence>
<dbReference type="CDD" id="cd07483">
    <property type="entry name" value="Peptidases_S8_Subtilisin_Novo-like"/>
    <property type="match status" value="1"/>
</dbReference>
<dbReference type="PRINTS" id="PR00723">
    <property type="entry name" value="SUBTILISIN"/>
</dbReference>
<dbReference type="PROSITE" id="PS00136">
    <property type="entry name" value="SUBTILASE_ASP"/>
    <property type="match status" value="1"/>
</dbReference>
<feature type="domain" description="Peptidase S8/S53" evidence="8">
    <location>
        <begin position="77"/>
        <end position="514"/>
    </location>
</feature>
<dbReference type="PANTHER" id="PTHR43399">
    <property type="entry name" value="SUBTILISIN-RELATED"/>
    <property type="match status" value="1"/>
</dbReference>
<evidence type="ECO:0000256" key="4">
    <source>
        <dbReference type="ARBA" id="ARBA00022825"/>
    </source>
</evidence>
<keyword evidence="4 5" id="KW-0720">Serine protease</keyword>
<evidence type="ECO:0000256" key="1">
    <source>
        <dbReference type="ARBA" id="ARBA00011073"/>
    </source>
</evidence>
<dbReference type="GO" id="GO:0004252">
    <property type="term" value="F:serine-type endopeptidase activity"/>
    <property type="evidence" value="ECO:0007669"/>
    <property type="project" value="UniProtKB-UniRule"/>
</dbReference>
<sequence>MTIPPFRRWSLAVALLAGPALAQAQSVNAPSTTATPPAGDMSAAQWYLKDPQLDNVPGVGANRAYAEILKNLVPTPVVVAVIDSGIDTAHVDLKPVLWRNRGEIPGNGIDDDKNGYVDDVHGWNFLGGPDGRNVNAETLEMTRIVAAGRKRFKGLTAKTVKPVDKADFVLYEKAEKAYKARLKEEIERNQQVESMTGPITDMVAAMKQALGTDKLDTVALRNAKADDPNLKRAIAGMLEMMRQTGAADSDALLKQLNEGAKQERSLLDNSLNLNFDPRADIVKDNPNDVTQRYYGNNDLHGPDPMHGTHVAGIIAAVRTNNVGIQGLAPDPVRIMVVRAVPDGDERDKDVANAIRYAVDNGAQIINMSFGKEFSPQRPAVEAAYKYAAQKGVLLVHAAGNENHNLDTEENYPASFYMNNTTVPNLLTVGASGPLDNSHLTADFSNYSHKGVDVFAPGVNIYSTLPGSVYGNESGTSMASPVTAGVAAVLKSYFPKLTATDLKRIIMQSAQVHHTKVQTPGGEKLVDFSTLSVTGGVVDMYEAVKLAQKASL</sequence>
<protein>
    <submittedName>
        <fullName evidence="9">S8 family peptidase</fullName>
    </submittedName>
</protein>
<feature type="chain" id="PRO_5040854000" evidence="7">
    <location>
        <begin position="25"/>
        <end position="551"/>
    </location>
</feature>
<gene>
    <name evidence="9" type="ORF">MON38_01910</name>
</gene>
<keyword evidence="3 5" id="KW-0378">Hydrolase</keyword>
<feature type="active site" description="Charge relay system" evidence="5">
    <location>
        <position position="476"/>
    </location>
</feature>
<dbReference type="EMBL" id="JALBGC010000001">
    <property type="protein sequence ID" value="MCI1186157.1"/>
    <property type="molecule type" value="Genomic_DNA"/>
</dbReference>
<dbReference type="InterPro" id="IPR015500">
    <property type="entry name" value="Peptidase_S8_subtilisin-rel"/>
</dbReference>
<dbReference type="InterPro" id="IPR022398">
    <property type="entry name" value="Peptidase_S8_His-AS"/>
</dbReference>
<keyword evidence="2 5" id="KW-0645">Protease</keyword>
<dbReference type="Gene3D" id="3.40.50.200">
    <property type="entry name" value="Peptidase S8/S53 domain"/>
    <property type="match status" value="2"/>
</dbReference>
<dbReference type="Pfam" id="PF00082">
    <property type="entry name" value="Peptidase_S8"/>
    <property type="match status" value="1"/>
</dbReference>
<keyword evidence="7" id="KW-0732">Signal</keyword>
<feature type="active site" description="Charge relay system" evidence="5">
    <location>
        <position position="83"/>
    </location>
</feature>
<evidence type="ECO:0000256" key="3">
    <source>
        <dbReference type="ARBA" id="ARBA00022801"/>
    </source>
</evidence>
<dbReference type="PROSITE" id="PS00137">
    <property type="entry name" value="SUBTILASE_HIS"/>
    <property type="match status" value="1"/>
</dbReference>
<evidence type="ECO:0000259" key="8">
    <source>
        <dbReference type="Pfam" id="PF00082"/>
    </source>
</evidence>
<reference evidence="9" key="1">
    <citation type="submission" date="2022-03" db="EMBL/GenBank/DDBJ databases">
        <title>Bacterial whole genome sequence for Hymenobacter sp. DH14.</title>
        <authorList>
            <person name="Le V."/>
        </authorList>
    </citation>
    <scope>NUCLEOTIDE SEQUENCE</scope>
    <source>
        <strain evidence="9">DH14</strain>
    </source>
</reference>
<feature type="signal peptide" evidence="7">
    <location>
        <begin position="1"/>
        <end position="24"/>
    </location>
</feature>
<comment type="caution">
    <text evidence="9">The sequence shown here is derived from an EMBL/GenBank/DDBJ whole genome shotgun (WGS) entry which is preliminary data.</text>
</comment>
<accession>A0A9X2ADW4</accession>
<dbReference type="PROSITE" id="PS51892">
    <property type="entry name" value="SUBTILASE"/>
    <property type="match status" value="1"/>
</dbReference>
<dbReference type="InterPro" id="IPR000209">
    <property type="entry name" value="Peptidase_S8/S53_dom"/>
</dbReference>
<dbReference type="PROSITE" id="PS00138">
    <property type="entry name" value="SUBTILASE_SER"/>
    <property type="match status" value="1"/>
</dbReference>
<keyword evidence="10" id="KW-1185">Reference proteome</keyword>
<dbReference type="InterPro" id="IPR036852">
    <property type="entry name" value="Peptidase_S8/S53_dom_sf"/>
</dbReference>
<comment type="similarity">
    <text evidence="1 5 6">Belongs to the peptidase S8 family.</text>
</comment>
<dbReference type="InterPro" id="IPR023827">
    <property type="entry name" value="Peptidase_S8_Asp-AS"/>
</dbReference>
<name>A0A9X2ADW4_9BACT</name>
<dbReference type="RefSeq" id="WP_241934439.1">
    <property type="nucleotide sequence ID" value="NZ_JALBGC010000001.1"/>
</dbReference>
<dbReference type="SUPFAM" id="SSF52743">
    <property type="entry name" value="Subtilisin-like"/>
    <property type="match status" value="1"/>
</dbReference>
<evidence type="ECO:0000313" key="9">
    <source>
        <dbReference type="EMBL" id="MCI1186157.1"/>
    </source>
</evidence>
<dbReference type="PANTHER" id="PTHR43399:SF4">
    <property type="entry name" value="CELL WALL-ASSOCIATED PROTEASE"/>
    <property type="match status" value="1"/>
</dbReference>
<organism evidence="9 10">
    <name type="scientific">Hymenobacter cyanobacteriorum</name>
    <dbReference type="NCBI Taxonomy" id="2926463"/>
    <lineage>
        <taxon>Bacteria</taxon>
        <taxon>Pseudomonadati</taxon>
        <taxon>Bacteroidota</taxon>
        <taxon>Cytophagia</taxon>
        <taxon>Cytophagales</taxon>
        <taxon>Hymenobacteraceae</taxon>
        <taxon>Hymenobacter</taxon>
    </lineage>
</organism>
<feature type="active site" description="Charge relay system" evidence="5">
    <location>
        <position position="306"/>
    </location>
</feature>